<evidence type="ECO:0000256" key="2">
    <source>
        <dbReference type="ARBA" id="ARBA00022748"/>
    </source>
</evidence>
<keyword evidence="5" id="KW-0732">Signal</keyword>
<dbReference type="PANTHER" id="PTHR42852:SF6">
    <property type="entry name" value="THIOL:DISULFIDE INTERCHANGE PROTEIN DSBE"/>
    <property type="match status" value="1"/>
</dbReference>
<protein>
    <submittedName>
        <fullName evidence="7">TlpA family protein disulfide reductase</fullName>
    </submittedName>
</protein>
<feature type="signal peptide" evidence="5">
    <location>
        <begin position="1"/>
        <end position="18"/>
    </location>
</feature>
<feature type="domain" description="Thioredoxin" evidence="6">
    <location>
        <begin position="323"/>
        <end position="467"/>
    </location>
</feature>
<dbReference type="GO" id="GO:0016491">
    <property type="term" value="F:oxidoreductase activity"/>
    <property type="evidence" value="ECO:0007669"/>
    <property type="project" value="InterPro"/>
</dbReference>
<dbReference type="EMBL" id="VOSC01000012">
    <property type="protein sequence ID" value="TXE13121.1"/>
    <property type="molecule type" value="Genomic_DNA"/>
</dbReference>
<organism evidence="7 8">
    <name type="scientific">Seonamhaeicola algicola</name>
    <dbReference type="NCBI Taxonomy" id="1719036"/>
    <lineage>
        <taxon>Bacteria</taxon>
        <taxon>Pseudomonadati</taxon>
        <taxon>Bacteroidota</taxon>
        <taxon>Flavobacteriia</taxon>
        <taxon>Flavobacteriales</taxon>
        <taxon>Flavobacteriaceae</taxon>
    </lineage>
</organism>
<evidence type="ECO:0000313" key="7">
    <source>
        <dbReference type="EMBL" id="TXE13121.1"/>
    </source>
</evidence>
<dbReference type="CDD" id="cd02966">
    <property type="entry name" value="TlpA_like_family"/>
    <property type="match status" value="1"/>
</dbReference>
<dbReference type="InterPro" id="IPR013766">
    <property type="entry name" value="Thioredoxin_domain"/>
</dbReference>
<sequence length="467" mass="53229">MKKLLLAFSIAFSVVACKQTQTKPVDYIVISGKIDNSNQKNITLTSDLMFDVNPNPKHSIKISEDGTFRDTLNILNGIYWYAQGNNKMTLHLYNGANLSINYNANNFKNSLKLNGEGSGVAKYHVKKDSIVNNAYKNPTGNASIFSLQEANFISKINSIKASLETALSNTDSIPNSIKNKEKRAINYQYIDFIARYKNVYPYLSKDSTYTPSKTLTKTLDTLTYDRDEDFMFSRLYQYQLFNFYKDITVKNTKKNNPPILERLKVYNTIPSEFIKNKMLFYETNTGLPREDVLEPIYNYYATNATNETDKATITKLYNELKVLSKGQPSPTFENYENHAGGSTSLKDFKGKYVYIDVWATWCGPCKYEIPFLEKVEKEFHNKNIAFVSISVDTKKAYNTWKNMVTNNNMGGVQLLADKAFNSKFIKDYKVNGIPKFILIDPNGNIVSANAPRPSSKEIRPLLNTLLN</sequence>
<evidence type="ECO:0000259" key="6">
    <source>
        <dbReference type="PROSITE" id="PS51352"/>
    </source>
</evidence>
<dbReference type="Gene3D" id="3.40.30.10">
    <property type="entry name" value="Glutaredoxin"/>
    <property type="match status" value="1"/>
</dbReference>
<comment type="subcellular location">
    <subcellularLocation>
        <location evidence="1">Cell envelope</location>
    </subcellularLocation>
</comment>
<evidence type="ECO:0000256" key="5">
    <source>
        <dbReference type="SAM" id="SignalP"/>
    </source>
</evidence>
<keyword evidence="2" id="KW-0201">Cytochrome c-type biogenesis</keyword>
<evidence type="ECO:0000256" key="1">
    <source>
        <dbReference type="ARBA" id="ARBA00004196"/>
    </source>
</evidence>
<keyword evidence="3" id="KW-1015">Disulfide bond</keyword>
<dbReference type="InterPro" id="IPR013740">
    <property type="entry name" value="Redoxin"/>
</dbReference>
<dbReference type="Pfam" id="PF08534">
    <property type="entry name" value="Redoxin"/>
    <property type="match status" value="1"/>
</dbReference>
<dbReference type="PROSITE" id="PS51352">
    <property type="entry name" value="THIOREDOXIN_2"/>
    <property type="match status" value="1"/>
</dbReference>
<dbReference type="InterPro" id="IPR050553">
    <property type="entry name" value="Thioredoxin_ResA/DsbE_sf"/>
</dbReference>
<comment type="caution">
    <text evidence="7">The sequence shown here is derived from an EMBL/GenBank/DDBJ whole genome shotgun (WGS) entry which is preliminary data.</text>
</comment>
<proteinExistence type="predicted"/>
<dbReference type="GO" id="GO:0017004">
    <property type="term" value="P:cytochrome complex assembly"/>
    <property type="evidence" value="ECO:0007669"/>
    <property type="project" value="UniProtKB-KW"/>
</dbReference>
<evidence type="ECO:0000313" key="8">
    <source>
        <dbReference type="Proteomes" id="UP000321790"/>
    </source>
</evidence>
<dbReference type="Proteomes" id="UP000321790">
    <property type="component" value="Unassembled WGS sequence"/>
</dbReference>
<dbReference type="SUPFAM" id="SSF52833">
    <property type="entry name" value="Thioredoxin-like"/>
    <property type="match status" value="1"/>
</dbReference>
<dbReference type="AlphaFoldDB" id="A0A5C7AX64"/>
<keyword evidence="8" id="KW-1185">Reference proteome</keyword>
<evidence type="ECO:0000256" key="4">
    <source>
        <dbReference type="ARBA" id="ARBA00023284"/>
    </source>
</evidence>
<dbReference type="PANTHER" id="PTHR42852">
    <property type="entry name" value="THIOL:DISULFIDE INTERCHANGE PROTEIN DSBE"/>
    <property type="match status" value="1"/>
</dbReference>
<accession>A0A5C7AX64</accession>
<dbReference type="OrthoDB" id="743079at2"/>
<name>A0A5C7AX64_9FLAO</name>
<evidence type="ECO:0000256" key="3">
    <source>
        <dbReference type="ARBA" id="ARBA00023157"/>
    </source>
</evidence>
<keyword evidence="4" id="KW-0676">Redox-active center</keyword>
<gene>
    <name evidence="7" type="ORF">FUA26_04820</name>
</gene>
<reference evidence="8" key="1">
    <citation type="submission" date="2019-08" db="EMBL/GenBank/DDBJ databases">
        <title>Seonamhaeicola sediminis sp. nov., isolated from marine sediment.</title>
        <authorList>
            <person name="Cao W.R."/>
        </authorList>
    </citation>
    <scope>NUCLEOTIDE SEQUENCE [LARGE SCALE GENOMIC DNA]</scope>
    <source>
        <strain evidence="8">Gy8</strain>
    </source>
</reference>
<dbReference type="GO" id="GO:0030313">
    <property type="term" value="C:cell envelope"/>
    <property type="evidence" value="ECO:0007669"/>
    <property type="project" value="UniProtKB-SubCell"/>
</dbReference>
<dbReference type="RefSeq" id="WP_147132298.1">
    <property type="nucleotide sequence ID" value="NZ_VOSC01000012.1"/>
</dbReference>
<dbReference type="InterPro" id="IPR036249">
    <property type="entry name" value="Thioredoxin-like_sf"/>
</dbReference>
<feature type="chain" id="PRO_5022853706" evidence="5">
    <location>
        <begin position="19"/>
        <end position="467"/>
    </location>
</feature>
<dbReference type="PROSITE" id="PS51257">
    <property type="entry name" value="PROKAR_LIPOPROTEIN"/>
    <property type="match status" value="1"/>
</dbReference>